<keyword evidence="1 2" id="KW-1015">Disulfide bond</keyword>
<dbReference type="PROSITE" id="PS50923">
    <property type="entry name" value="SUSHI"/>
    <property type="match status" value="1"/>
</dbReference>
<dbReference type="Gene3D" id="2.60.120.200">
    <property type="match status" value="1"/>
</dbReference>
<dbReference type="InterPro" id="IPR008979">
    <property type="entry name" value="Galactose-bd-like_sf"/>
</dbReference>
<dbReference type="EMBL" id="CALNXK010000058">
    <property type="protein sequence ID" value="CAH3136927.1"/>
    <property type="molecule type" value="Genomic_DNA"/>
</dbReference>
<evidence type="ECO:0000256" key="1">
    <source>
        <dbReference type="ARBA" id="ARBA00023157"/>
    </source>
</evidence>
<dbReference type="Gene3D" id="2.10.70.10">
    <property type="entry name" value="Complement Module, domain 1"/>
    <property type="match status" value="1"/>
</dbReference>
<dbReference type="InterPro" id="IPR013320">
    <property type="entry name" value="ConA-like_dom_sf"/>
</dbReference>
<proteinExistence type="predicted"/>
<accession>A0ABN8P807</accession>
<dbReference type="SUPFAM" id="SSF57535">
    <property type="entry name" value="Complement control module/SCR domain"/>
    <property type="match status" value="1"/>
</dbReference>
<feature type="domain" description="F5/8 type C" evidence="3">
    <location>
        <begin position="64"/>
        <end position="214"/>
    </location>
</feature>
<protein>
    <recommendedName>
        <fullName evidence="7">F5/8 type C domain-containing protein</fullName>
    </recommendedName>
</protein>
<dbReference type="Pfam" id="PF00754">
    <property type="entry name" value="F5_F8_type_C"/>
    <property type="match status" value="1"/>
</dbReference>
<dbReference type="CDD" id="cd00033">
    <property type="entry name" value="CCP"/>
    <property type="match status" value="1"/>
</dbReference>
<dbReference type="PROSITE" id="PS50022">
    <property type="entry name" value="FA58C_3"/>
    <property type="match status" value="1"/>
</dbReference>
<feature type="non-terminal residue" evidence="5">
    <location>
        <position position="1"/>
    </location>
</feature>
<dbReference type="Pfam" id="PF13385">
    <property type="entry name" value="Laminin_G_3"/>
    <property type="match status" value="1"/>
</dbReference>
<keyword evidence="2" id="KW-0768">Sushi</keyword>
<dbReference type="PANTHER" id="PTHR24543">
    <property type="entry name" value="MULTICOPPER OXIDASE-RELATED"/>
    <property type="match status" value="1"/>
</dbReference>
<dbReference type="InterPro" id="IPR035976">
    <property type="entry name" value="Sushi/SCR/CCP_sf"/>
</dbReference>
<dbReference type="InterPro" id="IPR000421">
    <property type="entry name" value="FA58C"/>
</dbReference>
<dbReference type="SUPFAM" id="SSF49785">
    <property type="entry name" value="Galactose-binding domain-like"/>
    <property type="match status" value="1"/>
</dbReference>
<keyword evidence="6" id="KW-1185">Reference proteome</keyword>
<evidence type="ECO:0000256" key="2">
    <source>
        <dbReference type="PROSITE-ProRule" id="PRU00302"/>
    </source>
</evidence>
<dbReference type="Pfam" id="PF00084">
    <property type="entry name" value="Sushi"/>
    <property type="match status" value="1"/>
</dbReference>
<dbReference type="CDD" id="cd00057">
    <property type="entry name" value="FA58C"/>
    <property type="match status" value="1"/>
</dbReference>
<dbReference type="SMART" id="SM00231">
    <property type="entry name" value="FA58C"/>
    <property type="match status" value="1"/>
</dbReference>
<dbReference type="Gene3D" id="2.60.120.260">
    <property type="entry name" value="Galactose-binding domain-like"/>
    <property type="match status" value="1"/>
</dbReference>
<gene>
    <name evidence="5" type="ORF">PLOB_00038730</name>
</gene>
<sequence>TRCKNPSSGNDMVVSDCLSSTQQYGKTCSFNCAPGYYVSGPSSARCGIGGVWSDDVQTIGCHECESALGMGDGAISNGQISASSQLDADHAAINGRITSSTKGSWSAFNNDVSEWLQIDLGSQEHTLVAKIATQGENAKSQWVKHYTLQYSNTGLSFYLYKGQGQSEGKVFDGNTDPDTIVSHNLNPPIRARYIRFLPTAWHKHISMRVELYGCKDMYDLAVRITLESVNVTWTMKVAGNRTFVITYVGPVSYIDGWCPSSKAAYFSHNGSYVTLPIVNITSCDFTIAFWVKSFGLDGPLMALWSMSGRLLYATIKSSRVILSIHNSLEKSNFAIKYWNHIAVTCSQFQIKVFVNGTEIPMKEQRNEYLFLLADHRETENIIGNNPYLLKLPFVNGTFDGAVMDLHVIGIALSATEISDLSKG</sequence>
<comment type="caution">
    <text evidence="2">Lacks conserved residue(s) required for the propagation of feature annotation.</text>
</comment>
<dbReference type="PROSITE" id="PS01286">
    <property type="entry name" value="FA58C_2"/>
    <property type="match status" value="1"/>
</dbReference>
<dbReference type="SUPFAM" id="SSF49899">
    <property type="entry name" value="Concanavalin A-like lectins/glucanases"/>
    <property type="match status" value="1"/>
</dbReference>
<name>A0ABN8P807_9CNID</name>
<evidence type="ECO:0000259" key="4">
    <source>
        <dbReference type="PROSITE" id="PS50923"/>
    </source>
</evidence>
<evidence type="ECO:0000313" key="5">
    <source>
        <dbReference type="EMBL" id="CAH3136927.1"/>
    </source>
</evidence>
<reference evidence="5 6" key="1">
    <citation type="submission" date="2022-05" db="EMBL/GenBank/DDBJ databases">
        <authorList>
            <consortium name="Genoscope - CEA"/>
            <person name="William W."/>
        </authorList>
    </citation>
    <scope>NUCLEOTIDE SEQUENCE [LARGE SCALE GENOMIC DNA]</scope>
</reference>
<dbReference type="Proteomes" id="UP001159405">
    <property type="component" value="Unassembled WGS sequence"/>
</dbReference>
<evidence type="ECO:0008006" key="7">
    <source>
        <dbReference type="Google" id="ProtNLM"/>
    </source>
</evidence>
<evidence type="ECO:0000259" key="3">
    <source>
        <dbReference type="PROSITE" id="PS50022"/>
    </source>
</evidence>
<dbReference type="PANTHER" id="PTHR24543:SF291">
    <property type="entry name" value="SMOKE ALARM, ISOFORM D"/>
    <property type="match status" value="1"/>
</dbReference>
<organism evidence="5 6">
    <name type="scientific">Porites lobata</name>
    <dbReference type="NCBI Taxonomy" id="104759"/>
    <lineage>
        <taxon>Eukaryota</taxon>
        <taxon>Metazoa</taxon>
        <taxon>Cnidaria</taxon>
        <taxon>Anthozoa</taxon>
        <taxon>Hexacorallia</taxon>
        <taxon>Scleractinia</taxon>
        <taxon>Fungiina</taxon>
        <taxon>Poritidae</taxon>
        <taxon>Porites</taxon>
    </lineage>
</organism>
<comment type="caution">
    <text evidence="5">The sequence shown here is derived from an EMBL/GenBank/DDBJ whole genome shotgun (WGS) entry which is preliminary data.</text>
</comment>
<dbReference type="InterPro" id="IPR000436">
    <property type="entry name" value="Sushi_SCR_CCP_dom"/>
</dbReference>
<evidence type="ECO:0000313" key="6">
    <source>
        <dbReference type="Proteomes" id="UP001159405"/>
    </source>
</evidence>
<feature type="disulfide bond" evidence="2">
    <location>
        <begin position="3"/>
        <end position="46"/>
    </location>
</feature>
<feature type="domain" description="Sushi" evidence="4">
    <location>
        <begin position="1"/>
        <end position="63"/>
    </location>
</feature>